<accession>A0ABR0ESH1</accession>
<protein>
    <submittedName>
        <fullName evidence="2">Uncharacterized protein</fullName>
    </submittedName>
</protein>
<feature type="region of interest" description="Disordered" evidence="1">
    <location>
        <begin position="298"/>
        <end position="351"/>
    </location>
</feature>
<sequence length="404" mass="44009">MSNITSSAQATTSAQTTNELWHCADRSCNTGQTYLPRNEYGRKVVSDFFGRNKRETKEIHADVWHMMCRKSYQRSKYAAEKAGPKALCDFYLAHIKAQLDRIRLWRPDAKFTIQLERPAKQRLTLYHDALRRNGGNVGEAKAAVAVQPAVNGKGKLIPLSLVQAVKVEHAEHIDAHFSGNNKTLDFLATTVVPWIEGEVARNSMVQMPPIEFLLNQTAAGENVVDPSTNYERWVAHVDSGASFPAAASPKKQNPIHLVHTRPRPERTPTPPPPPSPPKRPSPRLHLFPKSALAAIRAREGAASPAGGRTPGAASGLPLYVPPAPVGDSSGKKRKRPSPVDTAAANAATTPSAPNSAYTLVAVSPIMVRGMAYAGGSKVWVKRDEQDESEHECESPLAKKSKHDA</sequence>
<feature type="region of interest" description="Disordered" evidence="1">
    <location>
        <begin position="380"/>
        <end position="404"/>
    </location>
</feature>
<feature type="compositionally biased region" description="Pro residues" evidence="1">
    <location>
        <begin position="267"/>
        <end position="279"/>
    </location>
</feature>
<feature type="region of interest" description="Disordered" evidence="1">
    <location>
        <begin position="260"/>
        <end position="284"/>
    </location>
</feature>
<evidence type="ECO:0000256" key="1">
    <source>
        <dbReference type="SAM" id="MobiDB-lite"/>
    </source>
</evidence>
<feature type="compositionally biased region" description="Low complexity" evidence="1">
    <location>
        <begin position="342"/>
        <end position="351"/>
    </location>
</feature>
<gene>
    <name evidence="2" type="ORF">PRZ48_005077</name>
</gene>
<reference evidence="2 3" key="1">
    <citation type="journal article" date="2023" name="G3 (Bethesda)">
        <title>A chromosome-level genome assembly of Zasmidium syzygii isolated from banana leaves.</title>
        <authorList>
            <person name="van Westerhoven A.C."/>
            <person name="Mehrabi R."/>
            <person name="Talebi R."/>
            <person name="Steentjes M.B.F."/>
            <person name="Corcolon B."/>
            <person name="Chong P.A."/>
            <person name="Kema G.H.J."/>
            <person name="Seidl M.F."/>
        </authorList>
    </citation>
    <scope>NUCLEOTIDE SEQUENCE [LARGE SCALE GENOMIC DNA]</scope>
    <source>
        <strain evidence="2 3">P124</strain>
    </source>
</reference>
<keyword evidence="3" id="KW-1185">Reference proteome</keyword>
<evidence type="ECO:0000313" key="2">
    <source>
        <dbReference type="EMBL" id="KAK4504161.1"/>
    </source>
</evidence>
<organism evidence="2 3">
    <name type="scientific">Zasmidium cellare</name>
    <name type="common">Wine cellar mold</name>
    <name type="synonym">Racodium cellare</name>
    <dbReference type="NCBI Taxonomy" id="395010"/>
    <lineage>
        <taxon>Eukaryota</taxon>
        <taxon>Fungi</taxon>
        <taxon>Dikarya</taxon>
        <taxon>Ascomycota</taxon>
        <taxon>Pezizomycotina</taxon>
        <taxon>Dothideomycetes</taxon>
        <taxon>Dothideomycetidae</taxon>
        <taxon>Mycosphaerellales</taxon>
        <taxon>Mycosphaerellaceae</taxon>
        <taxon>Zasmidium</taxon>
    </lineage>
</organism>
<evidence type="ECO:0000313" key="3">
    <source>
        <dbReference type="Proteomes" id="UP001305779"/>
    </source>
</evidence>
<proteinExistence type="predicted"/>
<comment type="caution">
    <text evidence="2">The sequence shown here is derived from an EMBL/GenBank/DDBJ whole genome shotgun (WGS) entry which is preliminary data.</text>
</comment>
<dbReference type="Proteomes" id="UP001305779">
    <property type="component" value="Unassembled WGS sequence"/>
</dbReference>
<name>A0ABR0ESH1_ZASCE</name>
<dbReference type="EMBL" id="JAXOVC010000003">
    <property type="protein sequence ID" value="KAK4504161.1"/>
    <property type="molecule type" value="Genomic_DNA"/>
</dbReference>